<dbReference type="Gene3D" id="2.10.90.10">
    <property type="entry name" value="Cystine-knot cytokines"/>
    <property type="match status" value="1"/>
</dbReference>
<evidence type="ECO:0000256" key="1">
    <source>
        <dbReference type="SAM" id="SignalP"/>
    </source>
</evidence>
<accession>A0A914C5K1</accession>
<proteinExistence type="predicted"/>
<feature type="chain" id="PRO_5037229290" evidence="1">
    <location>
        <begin position="18"/>
        <end position="173"/>
    </location>
</feature>
<dbReference type="SUPFAM" id="SSF57501">
    <property type="entry name" value="Cystine-knot cytokines"/>
    <property type="match status" value="1"/>
</dbReference>
<dbReference type="WBParaSite" id="ACRNAN_Path_274.g1013.t1">
    <property type="protein sequence ID" value="ACRNAN_Path_274.g1013.t1"/>
    <property type="gene ID" value="ACRNAN_Path_274.g1013"/>
</dbReference>
<sequence length="173" mass="19894">MFLMSLVLLNWVSVTSSMYVISNYEPFMTDEFDSGYYPPLNFEDSDQLLTNQKRSAASAKSLPNHEHVCKTVIRTNFQPTHGHEQNGSRVEIQQDQRRSFISTFVECASTERNECYGIDNILFTSECVTMFEFRPAGVRLEGSGADFVEGFIKVPITCQCRLRRKLNRINLEK</sequence>
<feature type="signal peptide" evidence="1">
    <location>
        <begin position="1"/>
        <end position="17"/>
    </location>
</feature>
<evidence type="ECO:0000313" key="2">
    <source>
        <dbReference type="Proteomes" id="UP000887540"/>
    </source>
</evidence>
<dbReference type="Proteomes" id="UP000887540">
    <property type="component" value="Unplaced"/>
</dbReference>
<dbReference type="InterPro" id="IPR029034">
    <property type="entry name" value="Cystine-knot_cytokine"/>
</dbReference>
<organism evidence="2 3">
    <name type="scientific">Acrobeloides nanus</name>
    <dbReference type="NCBI Taxonomy" id="290746"/>
    <lineage>
        <taxon>Eukaryota</taxon>
        <taxon>Metazoa</taxon>
        <taxon>Ecdysozoa</taxon>
        <taxon>Nematoda</taxon>
        <taxon>Chromadorea</taxon>
        <taxon>Rhabditida</taxon>
        <taxon>Tylenchina</taxon>
        <taxon>Cephalobomorpha</taxon>
        <taxon>Cephaloboidea</taxon>
        <taxon>Cephalobidae</taxon>
        <taxon>Acrobeloides</taxon>
    </lineage>
</organism>
<name>A0A914C5K1_9BILA</name>
<dbReference type="AlphaFoldDB" id="A0A914C5K1"/>
<reference evidence="3" key="1">
    <citation type="submission" date="2022-11" db="UniProtKB">
        <authorList>
            <consortium name="WormBaseParasite"/>
        </authorList>
    </citation>
    <scope>IDENTIFICATION</scope>
</reference>
<evidence type="ECO:0000313" key="3">
    <source>
        <dbReference type="WBParaSite" id="ACRNAN_Path_274.g1013.t1"/>
    </source>
</evidence>
<keyword evidence="1" id="KW-0732">Signal</keyword>
<keyword evidence="2" id="KW-1185">Reference proteome</keyword>
<protein>
    <submittedName>
        <fullName evidence="3">Nerve growth factor-related domain-containing protein</fullName>
    </submittedName>
</protein>